<dbReference type="Proteomes" id="UP001642405">
    <property type="component" value="Unassembled WGS sequence"/>
</dbReference>
<keyword evidence="6" id="KW-1185">Reference proteome</keyword>
<feature type="compositionally biased region" description="Polar residues" evidence="1">
    <location>
        <begin position="409"/>
        <end position="421"/>
    </location>
</feature>
<feature type="transmembrane region" description="Helical" evidence="2">
    <location>
        <begin position="359"/>
        <end position="385"/>
    </location>
</feature>
<dbReference type="CDD" id="cd08760">
    <property type="entry name" value="Cyt_b561_FRRS1_like"/>
    <property type="match status" value="1"/>
</dbReference>
<name>A0ABP0BSD3_9PEZI</name>
<feature type="transmembrane region" description="Helical" evidence="2">
    <location>
        <begin position="250"/>
        <end position="273"/>
    </location>
</feature>
<dbReference type="PROSITE" id="PS50836">
    <property type="entry name" value="DOMON"/>
    <property type="match status" value="1"/>
</dbReference>
<dbReference type="SMART" id="SM00664">
    <property type="entry name" value="DoH"/>
    <property type="match status" value="1"/>
</dbReference>
<evidence type="ECO:0000256" key="2">
    <source>
        <dbReference type="SAM" id="Phobius"/>
    </source>
</evidence>
<dbReference type="InterPro" id="IPR015920">
    <property type="entry name" value="Cellobiose_DH-like_cyt"/>
</dbReference>
<reference evidence="5 6" key="1">
    <citation type="submission" date="2024-01" db="EMBL/GenBank/DDBJ databases">
        <authorList>
            <person name="Allen C."/>
            <person name="Tagirdzhanova G."/>
        </authorList>
    </citation>
    <scope>NUCLEOTIDE SEQUENCE [LARGE SCALE GENOMIC DNA]</scope>
</reference>
<dbReference type="CDD" id="cd09630">
    <property type="entry name" value="CDH_like_cytochrome"/>
    <property type="match status" value="1"/>
</dbReference>
<protein>
    <recommendedName>
        <fullName evidence="4">DOMON domain-containing protein</fullName>
    </recommendedName>
</protein>
<dbReference type="SUPFAM" id="SSF49344">
    <property type="entry name" value="CBD9-like"/>
    <property type="match status" value="1"/>
</dbReference>
<feature type="transmembrane region" description="Helical" evidence="2">
    <location>
        <begin position="333"/>
        <end position="353"/>
    </location>
</feature>
<gene>
    <name evidence="5" type="ORF">SCUCBS95973_004868</name>
</gene>
<evidence type="ECO:0000259" key="4">
    <source>
        <dbReference type="PROSITE" id="PS50836"/>
    </source>
</evidence>
<evidence type="ECO:0000256" key="3">
    <source>
        <dbReference type="SAM" id="SignalP"/>
    </source>
</evidence>
<dbReference type="InterPro" id="IPR005018">
    <property type="entry name" value="DOMON_domain"/>
</dbReference>
<dbReference type="PANTHER" id="PTHR47797">
    <property type="entry name" value="DEHYDROGENASE, PUTATIVE (AFU_ORTHOLOGUE AFUA_8G05805)-RELATED"/>
    <property type="match status" value="1"/>
</dbReference>
<keyword evidence="2" id="KW-0472">Membrane</keyword>
<feature type="chain" id="PRO_5046216351" description="DOMON domain-containing protein" evidence="3">
    <location>
        <begin position="17"/>
        <end position="442"/>
    </location>
</feature>
<proteinExistence type="predicted"/>
<accession>A0ABP0BSD3</accession>
<dbReference type="Pfam" id="PF16010">
    <property type="entry name" value="CDH-cyt"/>
    <property type="match status" value="1"/>
</dbReference>
<dbReference type="EMBL" id="CAWUHB010000025">
    <property type="protein sequence ID" value="CAK7222518.1"/>
    <property type="molecule type" value="Genomic_DNA"/>
</dbReference>
<keyword evidence="2" id="KW-0812">Transmembrane</keyword>
<feature type="region of interest" description="Disordered" evidence="1">
    <location>
        <begin position="407"/>
        <end position="442"/>
    </location>
</feature>
<dbReference type="PANTHER" id="PTHR47797:SF1">
    <property type="entry name" value="CYTOCHROME B561 DOMAIN-CONTAINING PROTEIN-RELATED"/>
    <property type="match status" value="1"/>
</dbReference>
<sequence>MVRPLSLALLAPAVAASVSNIHISQLATTIAINLPPNNNDINFYMTAPTYYSWVGLGFGAQMANSLMLMAYPASDGKHVTISPRLATGDTEPQFDRNYRVRLDGNSSVDGSYMVVSGTCINCRSWAGGSLNSYTNGQPMMYALGPSTASGTSRIASNDQGVTLQKHTAYGRFLLSTIQATGYGGTGVLTSINNQVNTGTQPVNTYGANSPNGVVLGDHDTLGLAHGITMAVVALVLAPVDVILGSGRLLAGFPLIHAICSLFYLFLMIAGLGTGIKASAEYVVTQHFATAHQVLGFIAFFLGLLLLGLGIALQVGRALSSVGERGIVAVAHRWGIRFLWLLVLIDGGIGLQLADASLSLIIGYIVFAGASFLAVVSVLACLFCIGGRRSGTRDERNSAGIVDGGGGGLFNTNVRKSVNSRKTSGDSEPVILPDNRQPSARYE</sequence>
<comment type="caution">
    <text evidence="5">The sequence shown here is derived from an EMBL/GenBank/DDBJ whole genome shotgun (WGS) entry which is preliminary data.</text>
</comment>
<feature type="domain" description="DOMON" evidence="4">
    <location>
        <begin position="26"/>
        <end position="144"/>
    </location>
</feature>
<evidence type="ECO:0000256" key="1">
    <source>
        <dbReference type="SAM" id="MobiDB-lite"/>
    </source>
</evidence>
<keyword evidence="3" id="KW-0732">Signal</keyword>
<feature type="signal peptide" evidence="3">
    <location>
        <begin position="1"/>
        <end position="16"/>
    </location>
</feature>
<evidence type="ECO:0000313" key="6">
    <source>
        <dbReference type="Proteomes" id="UP001642405"/>
    </source>
</evidence>
<keyword evidence="2" id="KW-1133">Transmembrane helix</keyword>
<feature type="transmembrane region" description="Helical" evidence="2">
    <location>
        <begin position="293"/>
        <end position="312"/>
    </location>
</feature>
<dbReference type="Gene3D" id="2.60.40.1210">
    <property type="entry name" value="Cellobiose dehydrogenase, cytochrome domain"/>
    <property type="match status" value="1"/>
</dbReference>
<organism evidence="5 6">
    <name type="scientific">Sporothrix curviconia</name>
    <dbReference type="NCBI Taxonomy" id="1260050"/>
    <lineage>
        <taxon>Eukaryota</taxon>
        <taxon>Fungi</taxon>
        <taxon>Dikarya</taxon>
        <taxon>Ascomycota</taxon>
        <taxon>Pezizomycotina</taxon>
        <taxon>Sordariomycetes</taxon>
        <taxon>Sordariomycetidae</taxon>
        <taxon>Ophiostomatales</taxon>
        <taxon>Ophiostomataceae</taxon>
        <taxon>Sporothrix</taxon>
    </lineage>
</organism>
<feature type="transmembrane region" description="Helical" evidence="2">
    <location>
        <begin position="223"/>
        <end position="243"/>
    </location>
</feature>
<evidence type="ECO:0000313" key="5">
    <source>
        <dbReference type="EMBL" id="CAK7222518.1"/>
    </source>
</evidence>